<comment type="caution">
    <text evidence="2">The sequence shown here is derived from an EMBL/GenBank/DDBJ whole genome shotgun (WGS) entry which is preliminary data.</text>
</comment>
<dbReference type="PANTHER" id="PTHR34800">
    <property type="entry name" value="TETRAPYRROLE-BINDING PROTEIN, CHLOROPLASTIC"/>
    <property type="match status" value="1"/>
</dbReference>
<feature type="domain" description="GUN4-like" evidence="1">
    <location>
        <begin position="36"/>
        <end position="173"/>
    </location>
</feature>
<protein>
    <submittedName>
        <fullName evidence="2">GUN4-like family protein</fullName>
    </submittedName>
</protein>
<reference evidence="2 3" key="1">
    <citation type="journal article" date="2013" name="Front. Microbiol.">
        <title>Comparative genomic analyses of the cyanobacterium, Lyngbya aestuarii BL J, a powerful hydrogen producer.</title>
        <authorList>
            <person name="Kothari A."/>
            <person name="Vaughn M."/>
            <person name="Garcia-Pichel F."/>
        </authorList>
    </citation>
    <scope>NUCLEOTIDE SEQUENCE [LARGE SCALE GENOMIC DNA]</scope>
    <source>
        <strain evidence="2 3">BL J</strain>
    </source>
</reference>
<evidence type="ECO:0000313" key="3">
    <source>
        <dbReference type="Proteomes" id="UP000017127"/>
    </source>
</evidence>
<dbReference type="PANTHER" id="PTHR34800:SF1">
    <property type="entry name" value="TETRAPYRROLE-BINDING PROTEIN, CHLOROPLASTIC"/>
    <property type="match status" value="1"/>
</dbReference>
<dbReference type="Gene3D" id="1.25.40.620">
    <property type="match status" value="1"/>
</dbReference>
<dbReference type="GO" id="GO:0046906">
    <property type="term" value="F:tetrapyrrole binding"/>
    <property type="evidence" value="ECO:0007669"/>
    <property type="project" value="TreeGrafter"/>
</dbReference>
<dbReference type="RefSeq" id="WP_023066314.1">
    <property type="nucleotide sequence ID" value="NZ_AUZM01000021.1"/>
</dbReference>
<organism evidence="2 3">
    <name type="scientific">Lyngbya aestuarii BL J</name>
    <dbReference type="NCBI Taxonomy" id="1348334"/>
    <lineage>
        <taxon>Bacteria</taxon>
        <taxon>Bacillati</taxon>
        <taxon>Cyanobacteriota</taxon>
        <taxon>Cyanophyceae</taxon>
        <taxon>Oscillatoriophycideae</taxon>
        <taxon>Oscillatoriales</taxon>
        <taxon>Microcoleaceae</taxon>
        <taxon>Lyngbya</taxon>
    </lineage>
</organism>
<dbReference type="EMBL" id="AUZM01000021">
    <property type="protein sequence ID" value="ERT07474.1"/>
    <property type="molecule type" value="Genomic_DNA"/>
</dbReference>
<accession>U7QHN5</accession>
<dbReference type="InterPro" id="IPR008629">
    <property type="entry name" value="GUN4-like"/>
</dbReference>
<gene>
    <name evidence="2" type="ORF">M595_2572</name>
</gene>
<name>U7QHN5_9CYAN</name>
<dbReference type="SUPFAM" id="SSF140869">
    <property type="entry name" value="GUN4-like"/>
    <property type="match status" value="1"/>
</dbReference>
<dbReference type="InterPro" id="IPR037215">
    <property type="entry name" value="GUN4-like_sf"/>
</dbReference>
<dbReference type="Gene3D" id="1.10.10.1770">
    <property type="entry name" value="Gun4-like"/>
    <property type="match status" value="1"/>
</dbReference>
<evidence type="ECO:0000259" key="1">
    <source>
        <dbReference type="Pfam" id="PF05419"/>
    </source>
</evidence>
<evidence type="ECO:0000313" key="2">
    <source>
        <dbReference type="EMBL" id="ERT07474.1"/>
    </source>
</evidence>
<dbReference type="Pfam" id="PF05419">
    <property type="entry name" value="GUN4"/>
    <property type="match status" value="1"/>
</dbReference>
<keyword evidence="3" id="KW-1185">Reference proteome</keyword>
<dbReference type="Proteomes" id="UP000017127">
    <property type="component" value="Unassembled WGS sequence"/>
</dbReference>
<proteinExistence type="predicted"/>
<dbReference type="AlphaFoldDB" id="U7QHN5"/>
<dbReference type="OrthoDB" id="447736at2"/>
<dbReference type="CDD" id="cd16383">
    <property type="entry name" value="GUN4"/>
    <property type="match status" value="1"/>
</dbReference>
<sequence length="232" mass="26432">MVNRERTIVVLGVVSAIASLVIGMARTATVSELPHKQPDYERLSKMLAAGAFQKADRQTYRIMLIILQKYPDQLSKSVYLTEDDIVNFPCEDLLKLDQLWSQYSRGKFGFRTQQQIWMNLQQSQDSQFWNLSELFDNFAQQVNWKVAQGWKSYEELTFDLKANPGHLPALAAGGSVTTMIPVKDNQKLKSKTDMPLWGFNVHCVRANQKDQLIKCTPNLSPAIFSRLASCQI</sequence>
<dbReference type="GO" id="GO:0030288">
    <property type="term" value="C:outer membrane-bounded periplasmic space"/>
    <property type="evidence" value="ECO:0007669"/>
    <property type="project" value="TreeGrafter"/>
</dbReference>